<feature type="transmembrane region" description="Helical" evidence="8">
    <location>
        <begin position="75"/>
        <end position="94"/>
    </location>
</feature>
<organism evidence="9 10">
    <name type="scientific">Peredibacter starrii</name>
    <dbReference type="NCBI Taxonomy" id="28202"/>
    <lineage>
        <taxon>Bacteria</taxon>
        <taxon>Pseudomonadati</taxon>
        <taxon>Bdellovibrionota</taxon>
        <taxon>Bacteriovoracia</taxon>
        <taxon>Bacteriovoracales</taxon>
        <taxon>Bacteriovoracaceae</taxon>
        <taxon>Peredibacter</taxon>
    </lineage>
</organism>
<evidence type="ECO:0000256" key="3">
    <source>
        <dbReference type="ARBA" id="ARBA00022448"/>
    </source>
</evidence>
<name>A0AAX4HSY9_9BACT</name>
<feature type="transmembrane region" description="Helical" evidence="8">
    <location>
        <begin position="139"/>
        <end position="166"/>
    </location>
</feature>
<feature type="transmembrane region" description="Helical" evidence="8">
    <location>
        <begin position="100"/>
        <end position="118"/>
    </location>
</feature>
<dbReference type="RefSeq" id="WP_321398386.1">
    <property type="nucleotide sequence ID" value="NZ_CP139487.1"/>
</dbReference>
<evidence type="ECO:0000256" key="5">
    <source>
        <dbReference type="ARBA" id="ARBA00022692"/>
    </source>
</evidence>
<dbReference type="InterPro" id="IPR002781">
    <property type="entry name" value="TM_pro_TauE-like"/>
</dbReference>
<feature type="transmembrane region" description="Helical" evidence="8">
    <location>
        <begin position="41"/>
        <end position="63"/>
    </location>
</feature>
<proteinExistence type="inferred from homology"/>
<keyword evidence="5 8" id="KW-0812">Transmembrane</keyword>
<reference evidence="9 10" key="1">
    <citation type="submission" date="2023-11" db="EMBL/GenBank/DDBJ databases">
        <title>Peredibacter starrii A3.12.</title>
        <authorList>
            <person name="Mitchell R.J."/>
        </authorList>
    </citation>
    <scope>NUCLEOTIDE SEQUENCE [LARGE SCALE GENOMIC DNA]</scope>
    <source>
        <strain evidence="9 10">A3.12</strain>
    </source>
</reference>
<evidence type="ECO:0000256" key="6">
    <source>
        <dbReference type="ARBA" id="ARBA00022989"/>
    </source>
</evidence>
<evidence type="ECO:0000256" key="4">
    <source>
        <dbReference type="ARBA" id="ARBA00022475"/>
    </source>
</evidence>
<sequence length="258" mass="27832">MVSTELIFLCLAAFGAGFVDSIVGGGGMIQLPALLSILPQYPVVTLLGTNKLVSVTGTAVSTYRFSRQIPYIKTIIVPAILSAFIFSFFGAWVVSIVSSAILRPLFMVLLLVVFIFTIRNKSFGTVDHDPNVVIPAWKPLLIGSVMGFYDGFFGPGTGTFLIIAFVGMLGMTFVQGSAYAKIINLTTNVAAILLFTMKGKFLFSYAIPMMLFNVGGAMLGVKFALLKGNTFVRGLLRGVVLMTILKLGYDIFKDFALS</sequence>
<dbReference type="InterPro" id="IPR052017">
    <property type="entry name" value="TSUP"/>
</dbReference>
<gene>
    <name evidence="9" type="ORF">SOO65_06050</name>
</gene>
<keyword evidence="6 8" id="KW-1133">Transmembrane helix</keyword>
<accession>A0AAX4HSY9</accession>
<keyword evidence="10" id="KW-1185">Reference proteome</keyword>
<evidence type="ECO:0000256" key="7">
    <source>
        <dbReference type="ARBA" id="ARBA00023136"/>
    </source>
</evidence>
<keyword evidence="4 8" id="KW-1003">Cell membrane</keyword>
<keyword evidence="3" id="KW-0813">Transport</keyword>
<dbReference type="Proteomes" id="UP001324634">
    <property type="component" value="Chromosome"/>
</dbReference>
<keyword evidence="7 8" id="KW-0472">Membrane</keyword>
<dbReference type="GO" id="GO:0005886">
    <property type="term" value="C:plasma membrane"/>
    <property type="evidence" value="ECO:0007669"/>
    <property type="project" value="UniProtKB-SubCell"/>
</dbReference>
<dbReference type="PANTHER" id="PTHR30269:SF0">
    <property type="entry name" value="MEMBRANE TRANSPORTER PROTEIN YFCA-RELATED"/>
    <property type="match status" value="1"/>
</dbReference>
<comment type="similarity">
    <text evidence="2 8">Belongs to the 4-toluene sulfonate uptake permease (TSUP) (TC 2.A.102) family.</text>
</comment>
<comment type="subcellular location">
    <subcellularLocation>
        <location evidence="1 8">Cell membrane</location>
        <topology evidence="1 8">Multi-pass membrane protein</topology>
    </subcellularLocation>
</comment>
<dbReference type="AlphaFoldDB" id="A0AAX4HSY9"/>
<evidence type="ECO:0000256" key="8">
    <source>
        <dbReference type="RuleBase" id="RU363041"/>
    </source>
</evidence>
<evidence type="ECO:0000256" key="1">
    <source>
        <dbReference type="ARBA" id="ARBA00004651"/>
    </source>
</evidence>
<dbReference type="EMBL" id="CP139487">
    <property type="protein sequence ID" value="WPU66305.1"/>
    <property type="molecule type" value="Genomic_DNA"/>
</dbReference>
<dbReference type="KEGG" id="psti:SOO65_06050"/>
<evidence type="ECO:0000313" key="9">
    <source>
        <dbReference type="EMBL" id="WPU66305.1"/>
    </source>
</evidence>
<dbReference type="PANTHER" id="PTHR30269">
    <property type="entry name" value="TRANSMEMBRANE PROTEIN YFCA"/>
    <property type="match status" value="1"/>
</dbReference>
<dbReference type="Pfam" id="PF01925">
    <property type="entry name" value="TauE"/>
    <property type="match status" value="1"/>
</dbReference>
<evidence type="ECO:0000313" key="10">
    <source>
        <dbReference type="Proteomes" id="UP001324634"/>
    </source>
</evidence>
<feature type="transmembrane region" description="Helical" evidence="8">
    <location>
        <begin position="202"/>
        <end position="225"/>
    </location>
</feature>
<protein>
    <recommendedName>
        <fullName evidence="8">Probable membrane transporter protein</fullName>
    </recommendedName>
</protein>
<evidence type="ECO:0000256" key="2">
    <source>
        <dbReference type="ARBA" id="ARBA00009142"/>
    </source>
</evidence>